<keyword evidence="3 4" id="KW-0472">Membrane</keyword>
<dbReference type="InterPro" id="IPR050515">
    <property type="entry name" value="Beta-lactam/transpept"/>
</dbReference>
<dbReference type="Gene3D" id="3.40.710.10">
    <property type="entry name" value="DD-peptidase/beta-lactamase superfamily"/>
    <property type="match status" value="1"/>
</dbReference>
<reference evidence="7 8" key="1">
    <citation type="submission" date="2017-10" db="EMBL/GenBank/DDBJ databases">
        <title>Genomics of the genus Arcobacter.</title>
        <authorList>
            <person name="Perez-Cataluna A."/>
            <person name="Figueras M.J."/>
        </authorList>
    </citation>
    <scope>NUCLEOTIDE SEQUENCE [LARGE SCALE GENOMIC DNA]</scope>
    <source>
        <strain evidence="7 8">F26</strain>
    </source>
</reference>
<dbReference type="Pfam" id="PF03717">
    <property type="entry name" value="PBP_dimer"/>
    <property type="match status" value="1"/>
</dbReference>
<keyword evidence="2" id="KW-0121">Carboxypeptidase</keyword>
<keyword evidence="7" id="KW-0132">Cell division</keyword>
<dbReference type="InterPro" id="IPR001460">
    <property type="entry name" value="PCN-bd_Tpept"/>
</dbReference>
<dbReference type="SUPFAM" id="SSF56519">
    <property type="entry name" value="Penicillin binding protein dimerisation domain"/>
    <property type="match status" value="1"/>
</dbReference>
<dbReference type="InterPro" id="IPR036138">
    <property type="entry name" value="PBP_dimer_sf"/>
</dbReference>
<dbReference type="EMBL" id="PDJZ01000012">
    <property type="protein sequence ID" value="RXJ83409.1"/>
    <property type="molecule type" value="Genomic_DNA"/>
</dbReference>
<name>A0A4Q0ZB47_9BACT</name>
<evidence type="ECO:0000256" key="1">
    <source>
        <dbReference type="ARBA" id="ARBA00004370"/>
    </source>
</evidence>
<feature type="domain" description="Penicillin-binding protein transpeptidase" evidence="5">
    <location>
        <begin position="275"/>
        <end position="605"/>
    </location>
</feature>
<keyword evidence="2" id="KW-0378">Hydrolase</keyword>
<gene>
    <name evidence="7" type="ORF">CRU90_10160</name>
</gene>
<evidence type="ECO:0000313" key="7">
    <source>
        <dbReference type="EMBL" id="RXJ83409.1"/>
    </source>
</evidence>
<keyword evidence="7" id="KW-0131">Cell cycle</keyword>
<protein>
    <submittedName>
        <fullName evidence="7">Cell division protein FtsW</fullName>
    </submittedName>
</protein>
<evidence type="ECO:0000256" key="2">
    <source>
        <dbReference type="ARBA" id="ARBA00022645"/>
    </source>
</evidence>
<dbReference type="RefSeq" id="WP_128987172.1">
    <property type="nucleotide sequence ID" value="NZ_PDJZ01000012.1"/>
</dbReference>
<dbReference type="GO" id="GO:0005886">
    <property type="term" value="C:plasma membrane"/>
    <property type="evidence" value="ECO:0007669"/>
    <property type="project" value="TreeGrafter"/>
</dbReference>
<feature type="transmembrane region" description="Helical" evidence="4">
    <location>
        <begin position="15"/>
        <end position="34"/>
    </location>
</feature>
<dbReference type="GO" id="GO:0008658">
    <property type="term" value="F:penicillin binding"/>
    <property type="evidence" value="ECO:0007669"/>
    <property type="project" value="InterPro"/>
</dbReference>
<evidence type="ECO:0000259" key="6">
    <source>
        <dbReference type="Pfam" id="PF03717"/>
    </source>
</evidence>
<keyword evidence="4" id="KW-1133">Transmembrane helix</keyword>
<organism evidence="7 8">
    <name type="scientific">Arcobacter cloacae</name>
    <dbReference type="NCBI Taxonomy" id="1054034"/>
    <lineage>
        <taxon>Bacteria</taxon>
        <taxon>Pseudomonadati</taxon>
        <taxon>Campylobacterota</taxon>
        <taxon>Epsilonproteobacteria</taxon>
        <taxon>Campylobacterales</taxon>
        <taxon>Arcobacteraceae</taxon>
        <taxon>Arcobacter</taxon>
    </lineage>
</organism>
<dbReference type="InterPro" id="IPR012338">
    <property type="entry name" value="Beta-lactam/transpept-like"/>
</dbReference>
<comment type="subcellular location">
    <subcellularLocation>
        <location evidence="1">Membrane</location>
    </subcellularLocation>
</comment>
<dbReference type="AlphaFoldDB" id="A0A4Q0ZB47"/>
<comment type="caution">
    <text evidence="7">The sequence shown here is derived from an EMBL/GenBank/DDBJ whole genome shotgun (WGS) entry which is preliminary data.</text>
</comment>
<dbReference type="Proteomes" id="UP000290870">
    <property type="component" value="Unassembled WGS sequence"/>
</dbReference>
<evidence type="ECO:0000313" key="8">
    <source>
        <dbReference type="Proteomes" id="UP000290870"/>
    </source>
</evidence>
<dbReference type="GO" id="GO:0071555">
    <property type="term" value="P:cell wall organization"/>
    <property type="evidence" value="ECO:0007669"/>
    <property type="project" value="TreeGrafter"/>
</dbReference>
<dbReference type="GO" id="GO:0051301">
    <property type="term" value="P:cell division"/>
    <property type="evidence" value="ECO:0007669"/>
    <property type="project" value="UniProtKB-KW"/>
</dbReference>
<dbReference type="PANTHER" id="PTHR30627">
    <property type="entry name" value="PEPTIDOGLYCAN D,D-TRANSPEPTIDASE"/>
    <property type="match status" value="1"/>
</dbReference>
<dbReference type="Gene3D" id="3.30.450.330">
    <property type="match status" value="1"/>
</dbReference>
<accession>A0A4Q0ZB47</accession>
<sequence length="624" mass="70603">MSSNKIEKIDKTKKIVILFLLIFLALSILILSVFRTISEKRHLPSLRSEKNELAVRGDIISADDFKIASSKKLYTASIDTRYLDPNKKELFLNLFSIYSNIDYKTLKEKLIEGEKNPGYLVLSYQIDSRTAKNLKELAFKLIQLDVFISRQINGSKILRGLTITESGEKRIFSYNDTLTPVVGYISKFESEAGKTKVNGIKGLERHYNKVLNQSKDGVLQGDRDVLSYISFDKNSLITKRVDGATLNLNIPLKLQKNNETTLDLHKEKLSADEIIVAIMDSKTGKILTMASSNRFNPEKIRKEDIPYLNVHAVEYQFEPGSVIKPLSIALAMDKGLVKKNENFPAYNNFGSMDQKGYPKGAYKIGRFTIKDDHQFKKHYLTLDDIVIFSSNIGTLLIAQRLTGPEFFEGMKRFGFTRKTGIDLPYEKKGVMPKVWQFSAGDKDKKDNVFKATVSFGQGMTSTFIQILKAYSVFNNDGYMVTPRIVDYLTYDNNKYKPYDDKAEFVISKQTADEMKRMLIKTVTDGTGKAAQMNGLEIGGKTGTAQIARGGKYLKKYISSFFGFVNDDKGNSYTIGVTVINPISTGKNWYYYYASSSAVPVFKEIVQNLIKLNYLSPKEDIIPDK</sequence>
<dbReference type="OrthoDB" id="9789078at2"/>
<keyword evidence="4" id="KW-0812">Transmembrane</keyword>
<dbReference type="SUPFAM" id="SSF56601">
    <property type="entry name" value="beta-lactamase/transpeptidase-like"/>
    <property type="match status" value="1"/>
</dbReference>
<evidence type="ECO:0000256" key="3">
    <source>
        <dbReference type="ARBA" id="ARBA00023136"/>
    </source>
</evidence>
<evidence type="ECO:0000259" key="5">
    <source>
        <dbReference type="Pfam" id="PF00905"/>
    </source>
</evidence>
<dbReference type="GO" id="GO:0004180">
    <property type="term" value="F:carboxypeptidase activity"/>
    <property type="evidence" value="ECO:0007669"/>
    <property type="project" value="UniProtKB-KW"/>
</dbReference>
<dbReference type="PANTHER" id="PTHR30627:SF1">
    <property type="entry name" value="PEPTIDOGLYCAN D,D-TRANSPEPTIDASE FTSI"/>
    <property type="match status" value="1"/>
</dbReference>
<dbReference type="Pfam" id="PF00905">
    <property type="entry name" value="Transpeptidase"/>
    <property type="match status" value="1"/>
</dbReference>
<evidence type="ECO:0000256" key="4">
    <source>
        <dbReference type="SAM" id="Phobius"/>
    </source>
</evidence>
<dbReference type="Gene3D" id="3.90.1310.10">
    <property type="entry name" value="Penicillin-binding protein 2a (Domain 2)"/>
    <property type="match status" value="1"/>
</dbReference>
<keyword evidence="2" id="KW-0645">Protease</keyword>
<proteinExistence type="predicted"/>
<dbReference type="InterPro" id="IPR005311">
    <property type="entry name" value="PBP_dimer"/>
</dbReference>
<feature type="domain" description="Penicillin-binding protein dimerisation" evidence="6">
    <location>
        <begin position="54"/>
        <end position="212"/>
    </location>
</feature>